<reference evidence="7" key="1">
    <citation type="submission" date="2020-05" db="EMBL/GenBank/DDBJ databases">
        <authorList>
            <person name="Maoqi H."/>
        </authorList>
    </citation>
    <scope>NUCLEOTIDE SEQUENCE</scope>
</reference>
<dbReference type="EC" id="2.4.1.-" evidence="6"/>
<evidence type="ECO:0000256" key="5">
    <source>
        <dbReference type="RuleBase" id="RU003718"/>
    </source>
</evidence>
<comment type="similarity">
    <text evidence="2 5">Belongs to the UDP-glycosyltransferase family.</text>
</comment>
<evidence type="ECO:0000256" key="1">
    <source>
        <dbReference type="ARBA" id="ARBA00004721"/>
    </source>
</evidence>
<dbReference type="Gene3D" id="3.40.50.2000">
    <property type="entry name" value="Glycogen Phosphorylase B"/>
    <property type="match status" value="2"/>
</dbReference>
<evidence type="ECO:0000256" key="2">
    <source>
        <dbReference type="ARBA" id="ARBA00009995"/>
    </source>
</evidence>
<dbReference type="GO" id="GO:0009718">
    <property type="term" value="P:anthocyanin-containing compound biosynthetic process"/>
    <property type="evidence" value="ECO:0007669"/>
    <property type="project" value="UniProtKB-ARBA"/>
</dbReference>
<dbReference type="PANTHER" id="PTHR48049">
    <property type="entry name" value="GLYCOSYLTRANSFERASE"/>
    <property type="match status" value="1"/>
</dbReference>
<keyword evidence="3 5" id="KW-0808">Transferase</keyword>
<dbReference type="CDD" id="cd03784">
    <property type="entry name" value="GT1_Gtf-like"/>
    <property type="match status" value="1"/>
</dbReference>
<dbReference type="FunFam" id="3.40.50.2000:FF:000087">
    <property type="entry name" value="Glycosyltransferase"/>
    <property type="match status" value="1"/>
</dbReference>
<dbReference type="GO" id="GO:0035251">
    <property type="term" value="F:UDP-glucosyltransferase activity"/>
    <property type="evidence" value="ECO:0007669"/>
    <property type="project" value="InterPro"/>
</dbReference>
<dbReference type="SUPFAM" id="SSF53756">
    <property type="entry name" value="UDP-Glycosyltransferase/glycogen phosphorylase"/>
    <property type="match status" value="1"/>
</dbReference>
<dbReference type="PROSITE" id="PS00375">
    <property type="entry name" value="UDPGT"/>
    <property type="match status" value="1"/>
</dbReference>
<comment type="pathway">
    <text evidence="1">Secondary metabolite biosynthesis; terpenoid biosynthesis.</text>
</comment>
<gene>
    <name evidence="7" type="primary">UGT63</name>
</gene>
<evidence type="ECO:0000256" key="3">
    <source>
        <dbReference type="ARBA" id="ARBA00022679"/>
    </source>
</evidence>
<proteinExistence type="evidence at transcript level"/>
<keyword evidence="4" id="KW-0414">Isoprene biosynthesis</keyword>
<evidence type="ECO:0000256" key="6">
    <source>
        <dbReference type="RuleBase" id="RU362057"/>
    </source>
</evidence>
<keyword evidence="5" id="KW-0328">Glycosyltransferase</keyword>
<name>A0AAT9PYB2_9APIA</name>
<dbReference type="GO" id="GO:0008299">
    <property type="term" value="P:isoprenoid biosynthetic process"/>
    <property type="evidence" value="ECO:0007669"/>
    <property type="project" value="UniProtKB-KW"/>
</dbReference>
<dbReference type="FunFam" id="3.40.50.2000:FF:000037">
    <property type="entry name" value="Glycosyltransferase"/>
    <property type="match status" value="1"/>
</dbReference>
<dbReference type="InterPro" id="IPR002213">
    <property type="entry name" value="UDP_glucos_trans"/>
</dbReference>
<protein>
    <recommendedName>
        <fullName evidence="6">Glycosyltransferase</fullName>
        <ecNumber evidence="6">2.4.1.-</ecNumber>
    </recommendedName>
</protein>
<organism evidence="7">
    <name type="scientific">Panax notoginseng</name>
    <name type="common">notoginseng</name>
    <dbReference type="NCBI Taxonomy" id="44586"/>
    <lineage>
        <taxon>Eukaryota</taxon>
        <taxon>Viridiplantae</taxon>
        <taxon>Streptophyta</taxon>
        <taxon>Embryophyta</taxon>
        <taxon>Tracheophyta</taxon>
        <taxon>Spermatophyta</taxon>
        <taxon>Magnoliopsida</taxon>
        <taxon>eudicotyledons</taxon>
        <taxon>Gunneridae</taxon>
        <taxon>Pentapetalae</taxon>
        <taxon>asterids</taxon>
        <taxon>campanulids</taxon>
        <taxon>Apiales</taxon>
        <taxon>Araliaceae</taxon>
        <taxon>Panax</taxon>
    </lineage>
</organism>
<sequence length="457" mass="51130">MGDKTFHIALYPWFAMGHLTSFLHLSNKLAERGHKITIFIPSKTLHKLEQFNIHQDLITLIPIIVPHVEGLPLGAETTADVSYPLQSSLMTAMDKTQPTIESSLQELKPHFIFFDFAHWVPSLARSLGIKSIHYCTISSAATGYLIRDGDKYQNKKLTEADLMEPPHGFPPSSMIKIYAHEARHLVGASEKEYGKDISFSDRLFIAFSDCDAIAFKTCREMEGLYCDYLENHFKRPILLAGPVVPEPPTTTLEEQWAKWLDGFKPNTVIFCAFGSECMLKKDQFQELVLGLELTGLPFLAALKPPLGADNIESALWEGFKERNQGKGVVHGGWIQQQLILGHPSVGCFVTHCGFESLSESLVNECQLVLLPRVSDQIINARLMGRDLKVGVEVEKGEDGAFTKDTVCKAILSVIEVDSKVGKEVRENHAKFRELLLRKGLENSCIGEFIQKLHGLLQ</sequence>
<dbReference type="InterPro" id="IPR050481">
    <property type="entry name" value="UDP-glycosyltransf_plant"/>
</dbReference>
<evidence type="ECO:0000256" key="4">
    <source>
        <dbReference type="ARBA" id="ARBA00023229"/>
    </source>
</evidence>
<dbReference type="InterPro" id="IPR035595">
    <property type="entry name" value="UDP_glycos_trans_CS"/>
</dbReference>
<accession>A0AAT9PYB2</accession>
<dbReference type="AlphaFoldDB" id="A0AAT9PYB2"/>
<dbReference type="PANTHER" id="PTHR48049:SF167">
    <property type="entry name" value="GLYCOSYLTRANSFERASE"/>
    <property type="match status" value="1"/>
</dbReference>
<evidence type="ECO:0000313" key="7">
    <source>
        <dbReference type="EMBL" id="UQT18172.1"/>
    </source>
</evidence>
<dbReference type="Pfam" id="PF00201">
    <property type="entry name" value="UDPGT"/>
    <property type="match status" value="1"/>
</dbReference>
<dbReference type="EMBL" id="MT476307">
    <property type="protein sequence ID" value="UQT18172.1"/>
    <property type="molecule type" value="mRNA"/>
</dbReference>